<comment type="caution">
    <text evidence="1">The sequence shown here is derived from an EMBL/GenBank/DDBJ whole genome shotgun (WGS) entry which is preliminary data.</text>
</comment>
<gene>
    <name evidence="1" type="ORF">HRQ87_00315</name>
</gene>
<evidence type="ECO:0000313" key="2">
    <source>
        <dbReference type="Proteomes" id="UP000777935"/>
    </source>
</evidence>
<protein>
    <submittedName>
        <fullName evidence="1">YjbH domain-containing protein</fullName>
    </submittedName>
</protein>
<dbReference type="Pfam" id="PF06082">
    <property type="entry name" value="YjbH"/>
    <property type="match status" value="1"/>
</dbReference>
<organism evidence="1 2">
    <name type="scientific">Parasulfitobacter algicola</name>
    <dbReference type="NCBI Taxonomy" id="2614809"/>
    <lineage>
        <taxon>Bacteria</taxon>
        <taxon>Pseudomonadati</taxon>
        <taxon>Pseudomonadota</taxon>
        <taxon>Alphaproteobacteria</taxon>
        <taxon>Rhodobacterales</taxon>
        <taxon>Roseobacteraceae</taxon>
        <taxon>Parasulfitobacter</taxon>
    </lineage>
</organism>
<accession>A0ABX2IK37</accession>
<dbReference type="InterPro" id="IPR010344">
    <property type="entry name" value="YbjH"/>
</dbReference>
<evidence type="ECO:0000313" key="1">
    <source>
        <dbReference type="EMBL" id="NSX53239.1"/>
    </source>
</evidence>
<sequence>MKRGSAVGYVSRHSFLVIFFGVCVLGPSRAEQPDIITLNFQGVPGLIDMPSAQSLPDGELGVSVSHFSGITRNTLTFQITDRLSGSFRYSGTQDWPNSGFDTYYDRSFDLRYRVLDEGRILPDVTVGLQDFAGTGLNSAEYIVATKTIVPKLRFTTGVGWGRLATYGEFSSVFGSDDRSTDFEPTGGTINEGRWFRGPMAFFGGAEWDVAENITLQAEYSSDDYVEESSRDIVDRAAPFNFGIQYRPRDGLALGAYYMYGSEIGAQVSFIFNPKNSAYGTETAPLPVRVTERDLQASQSWGAAPELSTAQKDQLALSTVQLFKEQGLEMESLKIDGAIATVWFRNPTYDIEAQAIGRAARSLTYSMPEQVRRFVLVPTRLGVPLSKITIDRGDLARAEFDINGAARLKQQVKIEDAADTPLGGERVDDLYPRFNYSIGPYVSTLLFGLENPVQADVGVRVAGRYDVAPGLSFNGSIRKRLIGNLSEGVDVSESELEPVRTERPRYDREGDPALERLTVDYHFRPGTNLYGRVSTGYLERMYAGVSTEMLWKPVDSRLALGAELNYARKRDYDQDLQLLDFDAYTGFLSAYYDFNNGFQAQVDIGQYLAGDQGGTFTLAREFDNGWRVAAFATFTDVSYEEFGDGSFDKGITLTVPISTVTSKPSRETANLVIRPFQRDGGARLQVEDRLYPIVRDYHEPQLNDTWERVQR</sequence>
<dbReference type="RefSeq" id="WP_174134365.1">
    <property type="nucleotide sequence ID" value="NZ_JABUFE010000001.1"/>
</dbReference>
<dbReference type="EMBL" id="JABUFE010000001">
    <property type="protein sequence ID" value="NSX53239.1"/>
    <property type="molecule type" value="Genomic_DNA"/>
</dbReference>
<proteinExistence type="predicted"/>
<dbReference type="Proteomes" id="UP000777935">
    <property type="component" value="Unassembled WGS sequence"/>
</dbReference>
<keyword evidence="2" id="KW-1185">Reference proteome</keyword>
<reference evidence="1 2" key="1">
    <citation type="submission" date="2020-06" db="EMBL/GenBank/DDBJ databases">
        <title>Sulfitobacter algicola sp. nov., isolated from green algae.</title>
        <authorList>
            <person name="Wang C."/>
        </authorList>
    </citation>
    <scope>NUCLEOTIDE SEQUENCE [LARGE SCALE GENOMIC DNA]</scope>
    <source>
        <strain evidence="1 2">1151</strain>
    </source>
</reference>
<name>A0ABX2IK37_9RHOB</name>